<comment type="similarity">
    <text evidence="3 10">Belongs to the flavin monoamine oxidase family.</text>
</comment>
<name>A0A6J8DDZ3_MYTCO</name>
<keyword evidence="10" id="KW-0285">Flavoprotein</keyword>
<feature type="transmembrane region" description="Helical" evidence="10">
    <location>
        <begin position="485"/>
        <end position="502"/>
    </location>
</feature>
<dbReference type="Gene3D" id="1.10.405.10">
    <property type="entry name" value="Guanine Nucleotide Dissociation Inhibitor, domain 1"/>
    <property type="match status" value="1"/>
</dbReference>
<dbReference type="SUPFAM" id="SSF51905">
    <property type="entry name" value="FAD/NAD(P)-binding domain"/>
    <property type="match status" value="1"/>
</dbReference>
<dbReference type="GO" id="GO:0097621">
    <property type="term" value="F:monoamine oxidase activity"/>
    <property type="evidence" value="ECO:0007669"/>
    <property type="project" value="UniProtKB-EC"/>
</dbReference>
<evidence type="ECO:0000256" key="1">
    <source>
        <dbReference type="ARBA" id="ARBA00001974"/>
    </source>
</evidence>
<dbReference type="EC" id="1.4.3.-" evidence="10"/>
<feature type="binding site" evidence="9">
    <location>
        <position position="427"/>
    </location>
    <ligand>
        <name>FAD</name>
        <dbReference type="ChEBI" id="CHEBI:57692"/>
    </ligand>
</feature>
<dbReference type="SUPFAM" id="SSF54373">
    <property type="entry name" value="FAD-linked reductases, C-terminal domain"/>
    <property type="match status" value="1"/>
</dbReference>
<sequence>MESTVTTQTVIVGAGLSGLTAAKFLIENGVEVTVLEARDRVGGRTCTINDPIHGKSDLGGAYVGPTQDNVYRLAEEYGLQFYDVNDKEKTVLNFKNCWYKYKGVIPPVTNPFVLLDLNHAIRTIDSMAIQVPKHAPWLAKKAEEWDCMTVKEFLDKICWTQFARDSIDIFIKGLYCVEPHELSLLFALWYIHSGGGVAKMSDTSGGAQEKKFIDGSQKLSDKIAESLWDRVRLSSPVTSITQTDSMVTVASQNGNTYKADYVILAIPLPLLSRISFDPTLPGDKIQLIQKMPMGSIIKTVMYYEEAFWRKMDMCGSAVSNFGPIAYCMDDTKPDGTHPAIMGFVLANKARELMHQSESKRKDAICQHYAQAFKCEQFLKPIGYLEKNWMAEEFSGGCYSSNMPPAVLTTMGRCLREPHGRIHFAGSETATKWAGYMDGAIQAGYRAAKEVIQRKEGKAIPVIDEEPPMVVERDWIENWLPSVKGLLFSVTVGVFSVGAFFLWKSI</sequence>
<dbReference type="PRINTS" id="PR00757">
    <property type="entry name" value="AMINEOXDASEF"/>
</dbReference>
<feature type="binding site" evidence="9">
    <location>
        <position position="17"/>
    </location>
    <ligand>
        <name>FAD</name>
        <dbReference type="ChEBI" id="CHEBI:57692"/>
    </ligand>
</feature>
<dbReference type="InterPro" id="IPR001613">
    <property type="entry name" value="Flavin_amine_oxidase"/>
</dbReference>
<keyword evidence="10" id="KW-1133">Transmembrane helix</keyword>
<comment type="function">
    <text evidence="5">Catalyzes the oxidative deamination of primary and some secondary amines such as neurotransmitters, and exogenous amines including the tertiary amine, neurotoxin 1-methyl-4-phenyl-1,2,3,6-tetrahydropyridine (MPTP), with concomitant reduction of oxygen to hydrogen peroxide and participates in the metabolism of neuroactive and vasoactive amines in the central nervous system and peripheral tissues. Preferentially degrades benzylamine and phenylethylamine.</text>
</comment>
<gene>
    <name evidence="12" type="ORF">MCOR_40402</name>
</gene>
<dbReference type="GO" id="GO:0005741">
    <property type="term" value="C:mitochondrial outer membrane"/>
    <property type="evidence" value="ECO:0007669"/>
    <property type="project" value="UniProtKB-SubCell"/>
</dbReference>
<dbReference type="EMBL" id="CACVKT020007264">
    <property type="protein sequence ID" value="CAC5406883.1"/>
    <property type="molecule type" value="Genomic_DNA"/>
</dbReference>
<keyword evidence="4 10" id="KW-0560">Oxidoreductase</keyword>
<feature type="domain" description="Amine oxidase" evidence="11">
    <location>
        <begin position="16"/>
        <end position="451"/>
    </location>
</feature>
<dbReference type="InterPro" id="IPR036188">
    <property type="entry name" value="FAD/NAD-bd_sf"/>
</dbReference>
<dbReference type="Pfam" id="PF01593">
    <property type="entry name" value="Amino_oxidase"/>
    <property type="match status" value="1"/>
</dbReference>
<evidence type="ECO:0000256" key="3">
    <source>
        <dbReference type="ARBA" id="ARBA00005995"/>
    </source>
</evidence>
<comment type="subcellular location">
    <subcellularLocation>
        <location evidence="2">Mitochondrion outer membrane</location>
        <topology evidence="2">Single-pass type IV membrane protein</topology>
        <orientation evidence="2">Cytoplasmic side</orientation>
    </subcellularLocation>
</comment>
<comment type="catalytic activity">
    <reaction evidence="8">
        <text>N-acetylputrescine + O2 + H2O = 4-acetamidobutanal + H2O2 + NH4(+)</text>
        <dbReference type="Rhea" id="RHEA:70283"/>
        <dbReference type="ChEBI" id="CHEBI:7386"/>
        <dbReference type="ChEBI" id="CHEBI:15377"/>
        <dbReference type="ChEBI" id="CHEBI:15379"/>
        <dbReference type="ChEBI" id="CHEBI:16240"/>
        <dbReference type="ChEBI" id="CHEBI:28938"/>
        <dbReference type="ChEBI" id="CHEBI:58263"/>
    </reaction>
    <physiologicalReaction direction="left-to-right" evidence="8">
        <dbReference type="Rhea" id="RHEA:70284"/>
    </physiologicalReaction>
</comment>
<evidence type="ECO:0000256" key="8">
    <source>
        <dbReference type="ARBA" id="ARBA00049430"/>
    </source>
</evidence>
<evidence type="ECO:0000256" key="6">
    <source>
        <dbReference type="ARBA" id="ARBA00048448"/>
    </source>
</evidence>
<dbReference type="Proteomes" id="UP000507470">
    <property type="component" value="Unassembled WGS sequence"/>
</dbReference>
<proteinExistence type="inferred from homology"/>
<evidence type="ECO:0000256" key="9">
    <source>
        <dbReference type="PIRSR" id="PIRSR601613-1"/>
    </source>
</evidence>
<evidence type="ECO:0000259" key="11">
    <source>
        <dbReference type="Pfam" id="PF01593"/>
    </source>
</evidence>
<dbReference type="AlphaFoldDB" id="A0A6J8DDZ3"/>
<dbReference type="PANTHER" id="PTHR43563:SF1">
    <property type="entry name" value="AMINE OXIDASE [FLAVIN-CONTAINING] B"/>
    <property type="match status" value="1"/>
</dbReference>
<keyword evidence="13" id="KW-1185">Reference proteome</keyword>
<dbReference type="GO" id="GO:0008131">
    <property type="term" value="F:primary methylamine oxidase activity"/>
    <property type="evidence" value="ECO:0007669"/>
    <property type="project" value="UniProtKB-ARBA"/>
</dbReference>
<keyword evidence="10" id="KW-0274">FAD</keyword>
<keyword evidence="10" id="KW-0812">Transmembrane</keyword>
<dbReference type="Gene3D" id="3.50.50.60">
    <property type="entry name" value="FAD/NAD(P)-binding domain"/>
    <property type="match status" value="1"/>
</dbReference>
<keyword evidence="10" id="KW-0472">Membrane</keyword>
<protein>
    <recommendedName>
        <fullName evidence="10">Amine oxidase</fullName>
        <ecNumber evidence="10">1.4.3.-</ecNumber>
    </recommendedName>
</protein>
<comment type="catalytic activity">
    <reaction evidence="7">
        <text>benzylamine + O2 + H2O = benzaldehyde + H2O2 + NH4(+)</text>
        <dbReference type="Rhea" id="RHEA:59424"/>
        <dbReference type="ChEBI" id="CHEBI:15377"/>
        <dbReference type="ChEBI" id="CHEBI:15379"/>
        <dbReference type="ChEBI" id="CHEBI:16240"/>
        <dbReference type="ChEBI" id="CHEBI:17169"/>
        <dbReference type="ChEBI" id="CHEBI:28938"/>
        <dbReference type="ChEBI" id="CHEBI:225238"/>
    </reaction>
    <physiologicalReaction direction="left-to-right" evidence="7">
        <dbReference type="Rhea" id="RHEA:59425"/>
    </physiologicalReaction>
</comment>
<evidence type="ECO:0000256" key="5">
    <source>
        <dbReference type="ARBA" id="ARBA00045409"/>
    </source>
</evidence>
<organism evidence="12 13">
    <name type="scientific">Mytilus coruscus</name>
    <name type="common">Sea mussel</name>
    <dbReference type="NCBI Taxonomy" id="42192"/>
    <lineage>
        <taxon>Eukaryota</taxon>
        <taxon>Metazoa</taxon>
        <taxon>Spiralia</taxon>
        <taxon>Lophotrochozoa</taxon>
        <taxon>Mollusca</taxon>
        <taxon>Bivalvia</taxon>
        <taxon>Autobranchia</taxon>
        <taxon>Pteriomorphia</taxon>
        <taxon>Mytilida</taxon>
        <taxon>Mytiloidea</taxon>
        <taxon>Mytilidae</taxon>
        <taxon>Mytilinae</taxon>
        <taxon>Mytilus</taxon>
    </lineage>
</organism>
<evidence type="ECO:0000313" key="13">
    <source>
        <dbReference type="Proteomes" id="UP000507470"/>
    </source>
</evidence>
<evidence type="ECO:0000256" key="4">
    <source>
        <dbReference type="ARBA" id="ARBA00023002"/>
    </source>
</evidence>
<evidence type="ECO:0000256" key="2">
    <source>
        <dbReference type="ARBA" id="ARBA00004362"/>
    </source>
</evidence>
<evidence type="ECO:0000256" key="7">
    <source>
        <dbReference type="ARBA" id="ARBA00049354"/>
    </source>
</evidence>
<dbReference type="PANTHER" id="PTHR43563">
    <property type="entry name" value="AMINE OXIDASE"/>
    <property type="match status" value="1"/>
</dbReference>
<dbReference type="Gene3D" id="3.90.660.10">
    <property type="match status" value="1"/>
</dbReference>
<evidence type="ECO:0000256" key="10">
    <source>
        <dbReference type="RuleBase" id="RU362067"/>
    </source>
</evidence>
<dbReference type="InterPro" id="IPR050703">
    <property type="entry name" value="Flavin_MAO"/>
</dbReference>
<accession>A0A6J8DDZ3</accession>
<feature type="binding site" evidence="9">
    <location>
        <begin position="36"/>
        <end position="37"/>
    </location>
    <ligand>
        <name>FAD</name>
        <dbReference type="ChEBI" id="CHEBI:57692"/>
    </ligand>
</feature>
<reference evidence="12 13" key="1">
    <citation type="submission" date="2020-06" db="EMBL/GenBank/DDBJ databases">
        <authorList>
            <person name="Li R."/>
            <person name="Bekaert M."/>
        </authorList>
    </citation>
    <scope>NUCLEOTIDE SEQUENCE [LARGE SCALE GENOMIC DNA]</scope>
    <source>
        <strain evidence="13">wild</strain>
    </source>
</reference>
<comment type="catalytic activity">
    <reaction evidence="6">
        <text>a secondary aliphatic amine + O2 + H2O = a primary amine + an aldehyde + H2O2</text>
        <dbReference type="Rhea" id="RHEA:26414"/>
        <dbReference type="ChEBI" id="CHEBI:15377"/>
        <dbReference type="ChEBI" id="CHEBI:15379"/>
        <dbReference type="ChEBI" id="CHEBI:16240"/>
        <dbReference type="ChEBI" id="CHEBI:17478"/>
        <dbReference type="ChEBI" id="CHEBI:58855"/>
        <dbReference type="ChEBI" id="CHEBI:65296"/>
        <dbReference type="EC" id="1.4.3.4"/>
    </reaction>
</comment>
<evidence type="ECO:0000313" key="12">
    <source>
        <dbReference type="EMBL" id="CAC5406883.1"/>
    </source>
</evidence>
<dbReference type="OrthoDB" id="7777654at2759"/>
<feature type="binding site" evidence="9">
    <location>
        <position position="237"/>
    </location>
    <ligand>
        <name>FAD</name>
        <dbReference type="ChEBI" id="CHEBI:57692"/>
    </ligand>
</feature>
<dbReference type="InterPro" id="IPR002937">
    <property type="entry name" value="Amino_oxidase"/>
</dbReference>
<feature type="binding site" evidence="9">
    <location>
        <position position="343"/>
    </location>
    <ligand>
        <name>substrate</name>
    </ligand>
</feature>
<comment type="cofactor">
    <cofactor evidence="1 10">
        <name>FAD</name>
        <dbReference type="ChEBI" id="CHEBI:57692"/>
    </cofactor>
</comment>